<dbReference type="HOGENOM" id="CLU_2201553_0_0_1"/>
<sequence>MPKRCMLSTNLLFGIGLSRPHNRSASLTCELKNLRCGSNHRILEKIAEELLEFEILTGKDLERMFEDNGGMREKEPFSLTRANYTKPLSSTFLDQGNGAGPALLGVPT</sequence>
<organism evidence="1 2">
    <name type="scientific">Populus trichocarpa</name>
    <name type="common">Western balsam poplar</name>
    <name type="synonym">Populus balsamifera subsp. trichocarpa</name>
    <dbReference type="NCBI Taxonomy" id="3694"/>
    <lineage>
        <taxon>Eukaryota</taxon>
        <taxon>Viridiplantae</taxon>
        <taxon>Streptophyta</taxon>
        <taxon>Embryophyta</taxon>
        <taxon>Tracheophyta</taxon>
        <taxon>Spermatophyta</taxon>
        <taxon>Magnoliopsida</taxon>
        <taxon>eudicotyledons</taxon>
        <taxon>Gunneridae</taxon>
        <taxon>Pentapetalae</taxon>
        <taxon>rosids</taxon>
        <taxon>fabids</taxon>
        <taxon>Malpighiales</taxon>
        <taxon>Salicaceae</taxon>
        <taxon>Saliceae</taxon>
        <taxon>Populus</taxon>
    </lineage>
</organism>
<dbReference type="GO" id="GO:0006508">
    <property type="term" value="P:proteolysis"/>
    <property type="evidence" value="ECO:0007669"/>
    <property type="project" value="InterPro"/>
</dbReference>
<proteinExistence type="predicted"/>
<reference evidence="1 2" key="1">
    <citation type="journal article" date="2006" name="Science">
        <title>The genome of black cottonwood, Populus trichocarpa (Torr. &amp; Gray).</title>
        <authorList>
            <person name="Tuskan G.A."/>
            <person name="Difazio S."/>
            <person name="Jansson S."/>
            <person name="Bohlmann J."/>
            <person name="Grigoriev I."/>
            <person name="Hellsten U."/>
            <person name="Putnam N."/>
            <person name="Ralph S."/>
            <person name="Rombauts S."/>
            <person name="Salamov A."/>
            <person name="Schein J."/>
            <person name="Sterck L."/>
            <person name="Aerts A."/>
            <person name="Bhalerao R.R."/>
            <person name="Bhalerao R.P."/>
            <person name="Blaudez D."/>
            <person name="Boerjan W."/>
            <person name="Brun A."/>
            <person name="Brunner A."/>
            <person name="Busov V."/>
            <person name="Campbell M."/>
            <person name="Carlson J."/>
            <person name="Chalot M."/>
            <person name="Chapman J."/>
            <person name="Chen G.L."/>
            <person name="Cooper D."/>
            <person name="Coutinho P.M."/>
            <person name="Couturier J."/>
            <person name="Covert S."/>
            <person name="Cronk Q."/>
            <person name="Cunningham R."/>
            <person name="Davis J."/>
            <person name="Degroeve S."/>
            <person name="Dejardin A."/>
            <person name="Depamphilis C."/>
            <person name="Detter J."/>
            <person name="Dirks B."/>
            <person name="Dubchak I."/>
            <person name="Duplessis S."/>
            <person name="Ehlting J."/>
            <person name="Ellis B."/>
            <person name="Gendler K."/>
            <person name="Goodstein D."/>
            <person name="Gribskov M."/>
            <person name="Grimwood J."/>
            <person name="Groover A."/>
            <person name="Gunter L."/>
            <person name="Hamberger B."/>
            <person name="Heinze B."/>
            <person name="Helariutta Y."/>
            <person name="Henrissat B."/>
            <person name="Holligan D."/>
            <person name="Holt R."/>
            <person name="Huang W."/>
            <person name="Islam-Faridi N."/>
            <person name="Jones S."/>
            <person name="Jones-Rhoades M."/>
            <person name="Jorgensen R."/>
            <person name="Joshi C."/>
            <person name="Kangasjarvi J."/>
            <person name="Karlsson J."/>
            <person name="Kelleher C."/>
            <person name="Kirkpatrick R."/>
            <person name="Kirst M."/>
            <person name="Kohler A."/>
            <person name="Kalluri U."/>
            <person name="Larimer F."/>
            <person name="Leebens-Mack J."/>
            <person name="Leple J.C."/>
            <person name="Locascio P."/>
            <person name="Lou Y."/>
            <person name="Lucas S."/>
            <person name="Martin F."/>
            <person name="Montanini B."/>
            <person name="Napoli C."/>
            <person name="Nelson D.R."/>
            <person name="Nelson C."/>
            <person name="Nieminen K."/>
            <person name="Nilsson O."/>
            <person name="Pereda V."/>
            <person name="Peter G."/>
            <person name="Philippe R."/>
            <person name="Pilate G."/>
            <person name="Poliakov A."/>
            <person name="Razumovskaya J."/>
            <person name="Richardson P."/>
            <person name="Rinaldi C."/>
            <person name="Ritland K."/>
            <person name="Rouze P."/>
            <person name="Ryaboy D."/>
            <person name="Schmutz J."/>
            <person name="Schrader J."/>
            <person name="Segerman B."/>
            <person name="Shin H."/>
            <person name="Siddiqui A."/>
            <person name="Sterky F."/>
            <person name="Terry A."/>
            <person name="Tsai C.J."/>
            <person name="Uberbacher E."/>
            <person name="Unneberg P."/>
            <person name="Vahala J."/>
            <person name="Wall K."/>
            <person name="Wessler S."/>
            <person name="Yang G."/>
            <person name="Yin T."/>
            <person name="Douglas C."/>
            <person name="Marra M."/>
            <person name="Sandberg G."/>
            <person name="Van de Peer Y."/>
            <person name="Rokhsar D."/>
        </authorList>
    </citation>
    <scope>NUCLEOTIDE SEQUENCE [LARGE SCALE GENOMIC DNA]</scope>
    <source>
        <strain evidence="2">cv. Nisqually</strain>
    </source>
</reference>
<dbReference type="AlphaFoldDB" id="B9IPC4"/>
<evidence type="ECO:0000313" key="2">
    <source>
        <dbReference type="Proteomes" id="UP000006729"/>
    </source>
</evidence>
<dbReference type="GO" id="GO:0004176">
    <property type="term" value="F:ATP-dependent peptidase activity"/>
    <property type="evidence" value="ECO:0007669"/>
    <property type="project" value="InterPro"/>
</dbReference>
<dbReference type="Proteomes" id="UP000006729">
    <property type="component" value="Chromosome 19"/>
</dbReference>
<evidence type="ECO:0000313" key="1">
    <source>
        <dbReference type="EMBL" id="PNS90014.1"/>
    </source>
</evidence>
<protein>
    <submittedName>
        <fullName evidence="1">Uncharacterized protein</fullName>
    </submittedName>
</protein>
<keyword evidence="2" id="KW-1185">Reference proteome</keyword>
<dbReference type="GO" id="GO:0004222">
    <property type="term" value="F:metalloendopeptidase activity"/>
    <property type="evidence" value="ECO:0007669"/>
    <property type="project" value="InterPro"/>
</dbReference>
<dbReference type="InParanoid" id="B9IPC4"/>
<dbReference type="SUPFAM" id="SSF140990">
    <property type="entry name" value="FtsH protease domain-like"/>
    <property type="match status" value="1"/>
</dbReference>
<name>B9IPC4_POPTR</name>
<accession>B9IPC4</accession>
<dbReference type="GO" id="GO:0005524">
    <property type="term" value="F:ATP binding"/>
    <property type="evidence" value="ECO:0007669"/>
    <property type="project" value="InterPro"/>
</dbReference>
<dbReference type="EMBL" id="CM009308">
    <property type="protein sequence ID" value="PNS90014.1"/>
    <property type="molecule type" value="Genomic_DNA"/>
</dbReference>
<dbReference type="STRING" id="3694.B9IPC4"/>
<gene>
    <name evidence="1" type="ORF">POPTR_019G021600</name>
</gene>
<dbReference type="InterPro" id="IPR037219">
    <property type="entry name" value="Peptidase_M41-like"/>
</dbReference>